<comment type="caution">
    <text evidence="1">The sequence shown here is derived from an EMBL/GenBank/DDBJ whole genome shotgun (WGS) entry which is preliminary data.</text>
</comment>
<reference evidence="1 2" key="1">
    <citation type="journal article" date="2014" name="Genome Announc.">
        <title>Draft Genome Sequences of Three Strains of Bacteroides pyogenes Isolated from a Cat and Swine.</title>
        <authorList>
            <person name="Sakamoto M."/>
            <person name="Oshima K."/>
            <person name="Suda W."/>
            <person name="Kitamura K."/>
            <person name="Iida T."/>
            <person name="Hattori M."/>
            <person name="Ohkuma M."/>
        </authorList>
    </citation>
    <scope>NUCLEOTIDE SEQUENCE [LARGE SCALE GENOMIC DNA]</scope>
    <source>
        <strain evidence="1 2">JCM 6292</strain>
    </source>
</reference>
<accession>W4P978</accession>
<evidence type="ECO:0000313" key="1">
    <source>
        <dbReference type="EMBL" id="GAE16356.1"/>
    </source>
</evidence>
<proteinExistence type="predicted"/>
<dbReference type="Proteomes" id="UP000018861">
    <property type="component" value="Unassembled WGS sequence"/>
</dbReference>
<dbReference type="EMBL" id="BAIQ01000033">
    <property type="protein sequence ID" value="GAE16356.1"/>
    <property type="molecule type" value="Genomic_DNA"/>
</dbReference>
<protein>
    <submittedName>
        <fullName evidence="1">Uncharacterized protein</fullName>
    </submittedName>
</protein>
<dbReference type="AlphaFoldDB" id="W4P978"/>
<name>W4P978_9BACE</name>
<gene>
    <name evidence="1" type="ORF">JCM6292_2771</name>
</gene>
<organism evidence="1 2">
    <name type="scientific">Bacteroides pyogenes JCM 6292</name>
    <dbReference type="NCBI Taxonomy" id="1235809"/>
    <lineage>
        <taxon>Bacteria</taxon>
        <taxon>Pseudomonadati</taxon>
        <taxon>Bacteroidota</taxon>
        <taxon>Bacteroidia</taxon>
        <taxon>Bacteroidales</taxon>
        <taxon>Bacteroidaceae</taxon>
        <taxon>Bacteroides</taxon>
    </lineage>
</organism>
<evidence type="ECO:0000313" key="2">
    <source>
        <dbReference type="Proteomes" id="UP000018861"/>
    </source>
</evidence>
<sequence length="52" mass="6056">MVYLTFELLQNIHFFIHKLSNAAKVINKGHSRGSQPTKCLLRFFTYNTSLNI</sequence>